<accession>A0ACB7WDL8</accession>
<name>A0ACB7WDL8_DIOAL</name>
<comment type="caution">
    <text evidence="1">The sequence shown here is derived from an EMBL/GenBank/DDBJ whole genome shotgun (WGS) entry which is preliminary data.</text>
</comment>
<dbReference type="Proteomes" id="UP000827976">
    <property type="component" value="Chromosome 4"/>
</dbReference>
<proteinExistence type="predicted"/>
<sequence length="80" mass="8913">MPSDVGKMRKGFDVLVAYVKCNEIKLLLSLLMAICFSLISSISHCLLLSSQSLLNSTEHFSYMPDVGKMRKGFDVVKLLT</sequence>
<protein>
    <submittedName>
        <fullName evidence="1">Uncharacterized protein</fullName>
    </submittedName>
</protein>
<keyword evidence="2" id="KW-1185">Reference proteome</keyword>
<evidence type="ECO:0000313" key="1">
    <source>
        <dbReference type="EMBL" id="KAH7686140.1"/>
    </source>
</evidence>
<reference evidence="2" key="1">
    <citation type="journal article" date="2022" name="Nat. Commun.">
        <title>Chromosome evolution and the genetic basis of agronomically important traits in greater yam.</title>
        <authorList>
            <person name="Bredeson J.V."/>
            <person name="Lyons J.B."/>
            <person name="Oniyinde I.O."/>
            <person name="Okereke N.R."/>
            <person name="Kolade O."/>
            <person name="Nnabue I."/>
            <person name="Nwadili C.O."/>
            <person name="Hribova E."/>
            <person name="Parker M."/>
            <person name="Nwogha J."/>
            <person name="Shu S."/>
            <person name="Carlson J."/>
            <person name="Kariba R."/>
            <person name="Muthemba S."/>
            <person name="Knop K."/>
            <person name="Barton G.J."/>
            <person name="Sherwood A.V."/>
            <person name="Lopez-Montes A."/>
            <person name="Asiedu R."/>
            <person name="Jamnadass R."/>
            <person name="Muchugi A."/>
            <person name="Goodstein D."/>
            <person name="Egesi C.N."/>
            <person name="Featherston J."/>
            <person name="Asfaw A."/>
            <person name="Simpson G.G."/>
            <person name="Dolezel J."/>
            <person name="Hendre P.S."/>
            <person name="Van Deynze A."/>
            <person name="Kumar P.L."/>
            <person name="Obidiegwu J.E."/>
            <person name="Bhattacharjee R."/>
            <person name="Rokhsar D.S."/>
        </authorList>
    </citation>
    <scope>NUCLEOTIDE SEQUENCE [LARGE SCALE GENOMIC DNA]</scope>
    <source>
        <strain evidence="2">cv. TDa95/00328</strain>
    </source>
</reference>
<dbReference type="EMBL" id="CM037014">
    <property type="protein sequence ID" value="KAH7686140.1"/>
    <property type="molecule type" value="Genomic_DNA"/>
</dbReference>
<evidence type="ECO:0000313" key="2">
    <source>
        <dbReference type="Proteomes" id="UP000827976"/>
    </source>
</evidence>
<organism evidence="1 2">
    <name type="scientific">Dioscorea alata</name>
    <name type="common">Purple yam</name>
    <dbReference type="NCBI Taxonomy" id="55571"/>
    <lineage>
        <taxon>Eukaryota</taxon>
        <taxon>Viridiplantae</taxon>
        <taxon>Streptophyta</taxon>
        <taxon>Embryophyta</taxon>
        <taxon>Tracheophyta</taxon>
        <taxon>Spermatophyta</taxon>
        <taxon>Magnoliopsida</taxon>
        <taxon>Liliopsida</taxon>
        <taxon>Dioscoreales</taxon>
        <taxon>Dioscoreaceae</taxon>
        <taxon>Dioscorea</taxon>
    </lineage>
</organism>
<gene>
    <name evidence="1" type="ORF">IHE45_04G084700</name>
</gene>